<dbReference type="OrthoDB" id="5496233at2"/>
<dbReference type="PROSITE" id="PS51257">
    <property type="entry name" value="PROKAR_LIPOPROTEIN"/>
    <property type="match status" value="1"/>
</dbReference>
<protein>
    <recommendedName>
        <fullName evidence="5">Lipoprotein</fullName>
    </recommendedName>
</protein>
<feature type="chain" id="PRO_5022218654" description="Lipoprotein" evidence="2">
    <location>
        <begin position="21"/>
        <end position="377"/>
    </location>
</feature>
<dbReference type="EMBL" id="VIFM01000063">
    <property type="protein sequence ID" value="TQF14643.1"/>
    <property type="molecule type" value="Genomic_DNA"/>
</dbReference>
<comment type="caution">
    <text evidence="3">The sequence shown here is derived from an EMBL/GenBank/DDBJ whole genome shotgun (WGS) entry which is preliminary data.</text>
</comment>
<evidence type="ECO:0000313" key="3">
    <source>
        <dbReference type="EMBL" id="TQF14643.1"/>
    </source>
</evidence>
<feature type="compositionally biased region" description="Pro residues" evidence="1">
    <location>
        <begin position="361"/>
        <end position="377"/>
    </location>
</feature>
<sequence length="377" mass="38733">MKLRSLASSFLLCAAVGGCADSEAPVIVLPDTAPVVDLPARTTNISGVVYDPEAFLIAFMTLPEEVTAEAIPGVFNGPYTALSAITGGSVTLSSPEGSRFAASPSDFGGTWQLVGVPSGDAATYIASATPPAEGVVLDPEFPIPLPPTTYFPTTYVRPILASVTQCYGQSAVLVGNTGALDAVAQAMTAAGTPTTPADLLDSTKTGGVALLWVHDMSFLADLFQTPVGSIAEASAGQLFALDWAPPEGLPGQSPIGFSVLPGSESFLGYFALVLPPNSTAPVTINLIDTFVPEPGEPDPDAPPRPYLLPSVVVEPRPGEVSVYRAFGQFPLPPPGEEPPPGGGLEDPPPPEPEPTWACYIPPEPAEPPAEPVGPPAE</sequence>
<feature type="compositionally biased region" description="Pro residues" evidence="1">
    <location>
        <begin position="330"/>
        <end position="353"/>
    </location>
</feature>
<reference evidence="3 4" key="1">
    <citation type="submission" date="2019-06" db="EMBL/GenBank/DDBJ databases">
        <authorList>
            <person name="Livingstone P."/>
            <person name="Whitworth D."/>
        </authorList>
    </citation>
    <scope>NUCLEOTIDE SEQUENCE [LARGE SCALE GENOMIC DNA]</scope>
    <source>
        <strain evidence="3 4">AM401</strain>
    </source>
</reference>
<accession>A0A540X0C6</accession>
<evidence type="ECO:0000256" key="1">
    <source>
        <dbReference type="SAM" id="MobiDB-lite"/>
    </source>
</evidence>
<keyword evidence="4" id="KW-1185">Reference proteome</keyword>
<organism evidence="3 4">
    <name type="scientific">Myxococcus llanfairpwllgwyngyllgogerychwyrndrobwllllantysiliogogogochensis</name>
    <dbReference type="NCBI Taxonomy" id="2590453"/>
    <lineage>
        <taxon>Bacteria</taxon>
        <taxon>Pseudomonadati</taxon>
        <taxon>Myxococcota</taxon>
        <taxon>Myxococcia</taxon>
        <taxon>Myxococcales</taxon>
        <taxon>Cystobacterineae</taxon>
        <taxon>Myxococcaceae</taxon>
        <taxon>Myxococcus</taxon>
    </lineage>
</organism>
<keyword evidence="2" id="KW-0732">Signal</keyword>
<dbReference type="Proteomes" id="UP000315369">
    <property type="component" value="Unassembled WGS sequence"/>
</dbReference>
<name>A0A540X0C6_9BACT</name>
<evidence type="ECO:0000313" key="4">
    <source>
        <dbReference type="Proteomes" id="UP000315369"/>
    </source>
</evidence>
<feature type="signal peptide" evidence="2">
    <location>
        <begin position="1"/>
        <end position="20"/>
    </location>
</feature>
<dbReference type="RefSeq" id="WP_141643695.1">
    <property type="nucleotide sequence ID" value="NZ_VIFM01000063.1"/>
</dbReference>
<feature type="region of interest" description="Disordered" evidence="1">
    <location>
        <begin position="325"/>
        <end position="377"/>
    </location>
</feature>
<evidence type="ECO:0008006" key="5">
    <source>
        <dbReference type="Google" id="ProtNLM"/>
    </source>
</evidence>
<proteinExistence type="predicted"/>
<dbReference type="AlphaFoldDB" id="A0A540X0C6"/>
<gene>
    <name evidence="3" type="ORF">FJV41_17795</name>
</gene>
<evidence type="ECO:0000256" key="2">
    <source>
        <dbReference type="SAM" id="SignalP"/>
    </source>
</evidence>